<dbReference type="PANTHER" id="PTHR10890:SF3">
    <property type="entry name" value="CYSTEINE--TRNA LIGASE, CYTOPLASMIC"/>
    <property type="match status" value="1"/>
</dbReference>
<dbReference type="GO" id="GO:0005524">
    <property type="term" value="F:ATP binding"/>
    <property type="evidence" value="ECO:0007669"/>
    <property type="project" value="UniProtKB-UniRule"/>
</dbReference>
<dbReference type="GO" id="GO:0006423">
    <property type="term" value="P:cysteinyl-tRNA aminoacylation"/>
    <property type="evidence" value="ECO:0007669"/>
    <property type="project" value="UniProtKB-UniRule"/>
</dbReference>
<feature type="binding site" evidence="10">
    <location>
        <position position="281"/>
    </location>
    <ligand>
        <name>Zn(2+)</name>
        <dbReference type="ChEBI" id="CHEBI:29105"/>
    </ligand>
</feature>
<dbReference type="InterPro" id="IPR009080">
    <property type="entry name" value="tRNAsynth_Ia_anticodon-bd"/>
</dbReference>
<dbReference type="Gene3D" id="3.40.50.620">
    <property type="entry name" value="HUPs"/>
    <property type="match status" value="1"/>
</dbReference>
<evidence type="ECO:0000256" key="5">
    <source>
        <dbReference type="ARBA" id="ARBA00022741"/>
    </source>
</evidence>
<evidence type="ECO:0000256" key="9">
    <source>
        <dbReference type="ARBA" id="ARBA00023146"/>
    </source>
</evidence>
<dbReference type="SUPFAM" id="SSF47323">
    <property type="entry name" value="Anticodon-binding domain of a subclass of class I aminoacyl-tRNA synthetases"/>
    <property type="match status" value="1"/>
</dbReference>
<dbReference type="InterPro" id="IPR032678">
    <property type="entry name" value="tRNA-synt_1_cat_dom"/>
</dbReference>
<evidence type="ECO:0000256" key="6">
    <source>
        <dbReference type="ARBA" id="ARBA00022833"/>
    </source>
</evidence>
<dbReference type="EMBL" id="STGU01000002">
    <property type="protein sequence ID" value="THV38238.1"/>
    <property type="molecule type" value="Genomic_DNA"/>
</dbReference>
<dbReference type="AlphaFoldDB" id="A0A4S8Q2D2"/>
<comment type="subunit">
    <text evidence="2 10">Monomer.</text>
</comment>
<evidence type="ECO:0000256" key="4">
    <source>
        <dbReference type="ARBA" id="ARBA00022723"/>
    </source>
</evidence>
<evidence type="ECO:0000313" key="14">
    <source>
        <dbReference type="Proteomes" id="UP000307378"/>
    </source>
</evidence>
<dbReference type="EC" id="6.1.1.16" evidence="10"/>
<feature type="short sequence motif" description="'HIGH' region" evidence="10">
    <location>
        <begin position="33"/>
        <end position="43"/>
    </location>
</feature>
<comment type="caution">
    <text evidence="13">The sequence shown here is derived from an EMBL/GenBank/DDBJ whole genome shotgun (WGS) entry which is preliminary data.</text>
</comment>
<evidence type="ECO:0000259" key="11">
    <source>
        <dbReference type="Pfam" id="PF01406"/>
    </source>
</evidence>
<dbReference type="GO" id="GO:0004817">
    <property type="term" value="F:cysteine-tRNA ligase activity"/>
    <property type="evidence" value="ECO:0007669"/>
    <property type="project" value="UniProtKB-UniRule"/>
</dbReference>
<feature type="short sequence motif" description="'KMSKS' region" evidence="10">
    <location>
        <begin position="310"/>
        <end position="314"/>
    </location>
</feature>
<keyword evidence="7 10" id="KW-0067">ATP-binding</keyword>
<dbReference type="Pfam" id="PF01406">
    <property type="entry name" value="tRNA-synt_1e"/>
    <property type="match status" value="1"/>
</dbReference>
<comment type="catalytic activity">
    <reaction evidence="10">
        <text>tRNA(Cys) + L-cysteine + ATP = L-cysteinyl-tRNA(Cys) + AMP + diphosphate</text>
        <dbReference type="Rhea" id="RHEA:17773"/>
        <dbReference type="Rhea" id="RHEA-COMP:9661"/>
        <dbReference type="Rhea" id="RHEA-COMP:9679"/>
        <dbReference type="ChEBI" id="CHEBI:30616"/>
        <dbReference type="ChEBI" id="CHEBI:33019"/>
        <dbReference type="ChEBI" id="CHEBI:35235"/>
        <dbReference type="ChEBI" id="CHEBI:78442"/>
        <dbReference type="ChEBI" id="CHEBI:78517"/>
        <dbReference type="ChEBI" id="CHEBI:456215"/>
        <dbReference type="EC" id="6.1.1.16"/>
    </reaction>
</comment>
<dbReference type="GO" id="GO:0008270">
    <property type="term" value="F:zinc ion binding"/>
    <property type="evidence" value="ECO:0007669"/>
    <property type="project" value="UniProtKB-UniRule"/>
</dbReference>
<dbReference type="SUPFAM" id="SSF52374">
    <property type="entry name" value="Nucleotidylyl transferase"/>
    <property type="match status" value="1"/>
</dbReference>
<evidence type="ECO:0000259" key="12">
    <source>
        <dbReference type="Pfam" id="PF23493"/>
    </source>
</evidence>
<dbReference type="PRINTS" id="PR00983">
    <property type="entry name" value="TRNASYNTHCYS"/>
</dbReference>
<dbReference type="InterPro" id="IPR024909">
    <property type="entry name" value="Cys-tRNA/MSH_ligase"/>
</dbReference>
<evidence type="ECO:0000256" key="8">
    <source>
        <dbReference type="ARBA" id="ARBA00022917"/>
    </source>
</evidence>
<dbReference type="InterPro" id="IPR014729">
    <property type="entry name" value="Rossmann-like_a/b/a_fold"/>
</dbReference>
<evidence type="ECO:0000256" key="3">
    <source>
        <dbReference type="ARBA" id="ARBA00022598"/>
    </source>
</evidence>
<dbReference type="InterPro" id="IPR056411">
    <property type="entry name" value="CysS_C"/>
</dbReference>
<dbReference type="Pfam" id="PF23493">
    <property type="entry name" value="CysS_C"/>
    <property type="match status" value="1"/>
</dbReference>
<dbReference type="Proteomes" id="UP000307378">
    <property type="component" value="Unassembled WGS sequence"/>
</dbReference>
<feature type="binding site" evidence="10">
    <location>
        <position position="313"/>
    </location>
    <ligand>
        <name>ATP</name>
        <dbReference type="ChEBI" id="CHEBI:30616"/>
    </ligand>
</feature>
<protein>
    <recommendedName>
        <fullName evidence="10">Cysteine--tRNA ligase</fullName>
        <ecNumber evidence="10">6.1.1.16</ecNumber>
    </recommendedName>
    <alternativeName>
        <fullName evidence="10">Cysteinyl-tRNA synthetase</fullName>
        <shortName evidence="10">CysRS</shortName>
    </alternativeName>
</protein>
<keyword evidence="3 10" id="KW-0436">Ligase</keyword>
<comment type="cofactor">
    <cofactor evidence="10">
        <name>Zn(2+)</name>
        <dbReference type="ChEBI" id="CHEBI:29105"/>
    </cofactor>
    <text evidence="10">Binds 1 zinc ion per subunit.</text>
</comment>
<sequence>MAGGLKLYNTLTREKVDFEPIDPDNVRLYVCGPTVYDFAHIGNARPVIVFDVLYRLLCHTYGADKVTYVRNITDVDDKINARALRDFGSQIADGSMSLNDAIRAVTGKTESQFHEDVASLGCLKPTVEPRATDNIPQMIVIIQRLLDMGHAYVASGSEGHEVLFSTASMADYGMLSKRKLEDQQAGARVAVESHKMNPADFVLWKQSADTEPGWPAHFTFEGEQHAIFGRPGWHIECSAMADRYLWEEIKDRLSPAAKTKPHQFDIHGGGLDLIFPHHENEIAQSCCAFDNDLMATVWMHNGFLQLEGRKMSKSEGNFVTINELLATEKFGGRKWPGEVLRLAMLMTHYREPIDFSVKRLEEAEARLAGWLRIIDAAGDIQAQLDEKFLGRLADDLNSPEALMRLSVLANYAKGTIAYERGGETASDNPTMEQAVALLKGSLEFLGVTVKKAEVSDDLSAAVQALVDMRLEMLKSKNFAEADKIRDDLAAKGIQLKDGKDKETGERVTSWEVKR</sequence>
<comment type="subcellular location">
    <subcellularLocation>
        <location evidence="10">Cytoplasm</location>
    </subcellularLocation>
</comment>
<feature type="domain" description="tRNA synthetases class I catalytic" evidence="11">
    <location>
        <begin position="18"/>
        <end position="364"/>
    </location>
</feature>
<keyword evidence="8 10" id="KW-0648">Protein biosynthesis</keyword>
<keyword evidence="5 10" id="KW-0547">Nucleotide-binding</keyword>
<evidence type="ECO:0000256" key="2">
    <source>
        <dbReference type="ARBA" id="ARBA00011245"/>
    </source>
</evidence>
<keyword evidence="10" id="KW-0963">Cytoplasm</keyword>
<accession>A0A4S8Q2D2</accession>
<feature type="domain" description="Cysteinyl-tRNA ligase anticodon binding" evidence="12">
    <location>
        <begin position="456"/>
        <end position="501"/>
    </location>
</feature>
<dbReference type="PANTHER" id="PTHR10890">
    <property type="entry name" value="CYSTEINYL-TRNA SYNTHETASE"/>
    <property type="match status" value="1"/>
</dbReference>
<feature type="binding site" evidence="10">
    <location>
        <position position="237"/>
    </location>
    <ligand>
        <name>Zn(2+)</name>
        <dbReference type="ChEBI" id="CHEBI:29105"/>
    </ligand>
</feature>
<gene>
    <name evidence="10" type="primary">cysS</name>
    <name evidence="13" type="ORF">FAA86_05460</name>
</gene>
<dbReference type="RefSeq" id="WP_136538762.1">
    <property type="nucleotide sequence ID" value="NZ_STGU01000002.1"/>
</dbReference>
<evidence type="ECO:0000256" key="1">
    <source>
        <dbReference type="ARBA" id="ARBA00005594"/>
    </source>
</evidence>
<reference evidence="13 14" key="1">
    <citation type="submission" date="2019-04" db="EMBL/GenBank/DDBJ databases">
        <title>genome sequence of strain W3.</title>
        <authorList>
            <person name="Gao J."/>
            <person name="Sun J."/>
        </authorList>
    </citation>
    <scope>NUCLEOTIDE SEQUENCE [LARGE SCALE GENOMIC DNA]</scope>
    <source>
        <strain evidence="13 14">W3</strain>
    </source>
</reference>
<keyword evidence="9 10" id="KW-0030">Aminoacyl-tRNA synthetase</keyword>
<dbReference type="InterPro" id="IPR015803">
    <property type="entry name" value="Cys-tRNA-ligase"/>
</dbReference>
<keyword evidence="6 10" id="KW-0862">Zinc</keyword>
<comment type="similarity">
    <text evidence="1 10">Belongs to the class-I aminoacyl-tRNA synthetase family.</text>
</comment>
<evidence type="ECO:0000256" key="10">
    <source>
        <dbReference type="HAMAP-Rule" id="MF_00041"/>
    </source>
</evidence>
<organism evidence="13 14">
    <name type="scientific">Rhizobium rosettiformans W3</name>
    <dbReference type="NCBI Taxonomy" id="538378"/>
    <lineage>
        <taxon>Bacteria</taxon>
        <taxon>Pseudomonadati</taxon>
        <taxon>Pseudomonadota</taxon>
        <taxon>Alphaproteobacteria</taxon>
        <taxon>Hyphomicrobiales</taxon>
        <taxon>Rhizobiaceae</taxon>
        <taxon>Rhizobium/Agrobacterium group</taxon>
        <taxon>Rhizobium</taxon>
    </lineage>
</organism>
<evidence type="ECO:0000313" key="13">
    <source>
        <dbReference type="EMBL" id="THV38238.1"/>
    </source>
</evidence>
<dbReference type="CDD" id="cd00672">
    <property type="entry name" value="CysRS_core"/>
    <property type="match status" value="1"/>
</dbReference>
<dbReference type="GO" id="GO:0005829">
    <property type="term" value="C:cytosol"/>
    <property type="evidence" value="ECO:0007669"/>
    <property type="project" value="TreeGrafter"/>
</dbReference>
<dbReference type="NCBIfam" id="TIGR00435">
    <property type="entry name" value="cysS"/>
    <property type="match status" value="1"/>
</dbReference>
<feature type="binding site" evidence="10">
    <location>
        <position position="31"/>
    </location>
    <ligand>
        <name>Zn(2+)</name>
        <dbReference type="ChEBI" id="CHEBI:29105"/>
    </ligand>
</feature>
<feature type="binding site" evidence="10">
    <location>
        <position position="277"/>
    </location>
    <ligand>
        <name>Zn(2+)</name>
        <dbReference type="ChEBI" id="CHEBI:29105"/>
    </ligand>
</feature>
<proteinExistence type="inferred from homology"/>
<name>A0A4S8Q2D2_9HYPH</name>
<evidence type="ECO:0000256" key="7">
    <source>
        <dbReference type="ARBA" id="ARBA00022840"/>
    </source>
</evidence>
<keyword evidence="4 10" id="KW-0479">Metal-binding</keyword>
<dbReference type="HAMAP" id="MF_00041">
    <property type="entry name" value="Cys_tRNA_synth"/>
    <property type="match status" value="1"/>
</dbReference>